<proteinExistence type="predicted"/>
<name>A0A0J6CXD5_9BACL</name>
<dbReference type="EMBL" id="LELK01000002">
    <property type="protein sequence ID" value="KMM37763.1"/>
    <property type="molecule type" value="Genomic_DNA"/>
</dbReference>
<gene>
    <name evidence="2" type="ORF">AB986_10380</name>
</gene>
<reference evidence="2" key="1">
    <citation type="submission" date="2015-06" db="EMBL/GenBank/DDBJ databases">
        <authorList>
            <person name="Liu B."/>
            <person name="Wang J."/>
            <person name="Zhu Y."/>
            <person name="Liu G."/>
            <person name="Chen Q."/>
            <person name="Zheng C."/>
            <person name="Che J."/>
            <person name="Ge C."/>
            <person name="Shi H."/>
            <person name="Pan Z."/>
            <person name="Liu X."/>
        </authorList>
    </citation>
    <scope>NUCLEOTIDE SEQUENCE [LARGE SCALE GENOMIC DNA]</scope>
    <source>
        <strain evidence="2">DSM 16346</strain>
    </source>
</reference>
<keyword evidence="1" id="KW-0472">Membrane</keyword>
<comment type="caution">
    <text evidence="2">The sequence shown here is derived from an EMBL/GenBank/DDBJ whole genome shotgun (WGS) entry which is preliminary data.</text>
</comment>
<protein>
    <submittedName>
        <fullName evidence="2">Uncharacterized protein</fullName>
    </submittedName>
</protein>
<feature type="transmembrane region" description="Helical" evidence="1">
    <location>
        <begin position="137"/>
        <end position="155"/>
    </location>
</feature>
<feature type="transmembrane region" description="Helical" evidence="1">
    <location>
        <begin position="42"/>
        <end position="63"/>
    </location>
</feature>
<dbReference type="Proteomes" id="UP000035996">
    <property type="component" value="Unassembled WGS sequence"/>
</dbReference>
<dbReference type="AlphaFoldDB" id="A0A0J6CXD5"/>
<accession>A0A0J6CXD5</accession>
<evidence type="ECO:0000313" key="2">
    <source>
        <dbReference type="EMBL" id="KMM37763.1"/>
    </source>
</evidence>
<dbReference type="OrthoDB" id="2864885at2"/>
<evidence type="ECO:0000256" key="1">
    <source>
        <dbReference type="SAM" id="Phobius"/>
    </source>
</evidence>
<keyword evidence="3" id="KW-1185">Reference proteome</keyword>
<keyword evidence="1" id="KW-0812">Transmembrane</keyword>
<sequence>MDDWKGALAELFRAVGINLKSELAPMVDGMQSFFSNNPWGQLFLLLLILVVAAQGMSAIARLYDRAFRQTIERKMETNSHLHYFFKGFLHHKRSESWMNDSSWQQKELQRFDLYELEWLNNELSTAEGDFRDYRPQTFFAGILFSLFALLLIWYYEWTIFEKDILAILLPVLIVTWCMALVFYKIGIKKRFYQSLSTSVELAISTKKVQDVMFYIDSDLKRYKTERVTTDGGYYEVVRCMTCLYHSNYLEKVRFQINDTVLAFTAKERVIEVTVSSEFGNTFLIDRLEFRDGYCQSLRKGSKLFDDKLMVTYLNAAFEQRPAYFQTSS</sequence>
<dbReference type="RefSeq" id="WP_048311081.1">
    <property type="nucleotide sequence ID" value="NZ_CP119526.1"/>
</dbReference>
<evidence type="ECO:0000313" key="3">
    <source>
        <dbReference type="Proteomes" id="UP000035996"/>
    </source>
</evidence>
<organism evidence="2 3">
    <name type="scientific">Guptibacillus hwajinpoensis</name>
    <dbReference type="NCBI Taxonomy" id="208199"/>
    <lineage>
        <taxon>Bacteria</taxon>
        <taxon>Bacillati</taxon>
        <taxon>Bacillota</taxon>
        <taxon>Bacilli</taxon>
        <taxon>Bacillales</taxon>
        <taxon>Guptibacillaceae</taxon>
        <taxon>Guptibacillus</taxon>
    </lineage>
</organism>
<keyword evidence="1" id="KW-1133">Transmembrane helix</keyword>
<feature type="transmembrane region" description="Helical" evidence="1">
    <location>
        <begin position="167"/>
        <end position="186"/>
    </location>
</feature>